<dbReference type="Gene3D" id="1.10.260.40">
    <property type="entry name" value="lambda repressor-like DNA-binding domains"/>
    <property type="match status" value="1"/>
</dbReference>
<evidence type="ECO:0000313" key="7">
    <source>
        <dbReference type="Proteomes" id="UP000273516"/>
    </source>
</evidence>
<evidence type="ECO:0000256" key="2">
    <source>
        <dbReference type="ARBA" id="ARBA00023125"/>
    </source>
</evidence>
<evidence type="ECO:0000256" key="1">
    <source>
        <dbReference type="ARBA" id="ARBA00023015"/>
    </source>
</evidence>
<feature type="region of interest" description="Disordered" evidence="4">
    <location>
        <begin position="15"/>
        <end position="41"/>
    </location>
</feature>
<reference evidence="6 7" key="1">
    <citation type="submission" date="2018-07" db="EMBL/GenBank/DDBJ databases">
        <authorList>
            <person name="Zhang Y."/>
            <person name="Wang L."/>
            <person name="Ma S."/>
        </authorList>
    </citation>
    <scope>NUCLEOTIDE SEQUENCE [LARGE SCALE GENOMIC DNA]</scope>
    <source>
        <strain evidence="6 7">4-2</strain>
    </source>
</reference>
<sequence length="395" mass="42884">MGPRGRYDLVRQLRYPASRPPAGSESASPKAHGTARPGAGIAGTERLVMVRPGSGNSSVTLKTIANELGVSVTTVARALKDGHKIGPETVRKVRETADRLGYVRNLEGAKLRTGKTLIAMAFLDFAEEEEIGDSGAVGILNGFHKCLAGTDYAVRAVPASRDGSAVERIREVVRGRLADGVIFDLTELQDTRARYLLEADFPFVTYGRTELFSEHAWFDIDNEFAAWQSTDALLRDGCRRIALIDGDPRYTFVRQRLRGYERALREHGIEPDTALRHHSTLAANIARTAVGPLLDRGADGFVCSNELTFLGARAGVRDRIGDDVRQIGFALRSGTSIGKYVATKVHASHYSHVSTGRALAELLLKRIGGADPRDCQHLARTTLVTTGNGNEAIIP</sequence>
<dbReference type="Pfam" id="PF13377">
    <property type="entry name" value="Peripla_BP_3"/>
    <property type="match status" value="1"/>
</dbReference>
<dbReference type="OrthoDB" id="60111at2"/>
<dbReference type="InterPro" id="IPR010982">
    <property type="entry name" value="Lambda_DNA-bd_dom_sf"/>
</dbReference>
<dbReference type="SMART" id="SM00354">
    <property type="entry name" value="HTH_LACI"/>
    <property type="match status" value="1"/>
</dbReference>
<accession>A0A3M0MAL2</accession>
<protein>
    <submittedName>
        <fullName evidence="6">LacI family transcriptional regulator</fullName>
    </submittedName>
</protein>
<dbReference type="EMBL" id="QOKZ01000004">
    <property type="protein sequence ID" value="RMC34772.1"/>
    <property type="molecule type" value="Genomic_DNA"/>
</dbReference>
<evidence type="ECO:0000259" key="5">
    <source>
        <dbReference type="PROSITE" id="PS50932"/>
    </source>
</evidence>
<organism evidence="6 7">
    <name type="scientific">Paracoccus alkanivorans</name>
    <dbReference type="NCBI Taxonomy" id="2116655"/>
    <lineage>
        <taxon>Bacteria</taxon>
        <taxon>Pseudomonadati</taxon>
        <taxon>Pseudomonadota</taxon>
        <taxon>Alphaproteobacteria</taxon>
        <taxon>Rhodobacterales</taxon>
        <taxon>Paracoccaceae</taxon>
        <taxon>Paracoccus</taxon>
    </lineage>
</organism>
<dbReference type="PANTHER" id="PTHR30146">
    <property type="entry name" value="LACI-RELATED TRANSCRIPTIONAL REPRESSOR"/>
    <property type="match status" value="1"/>
</dbReference>
<dbReference type="GO" id="GO:0000976">
    <property type="term" value="F:transcription cis-regulatory region binding"/>
    <property type="evidence" value="ECO:0007669"/>
    <property type="project" value="TreeGrafter"/>
</dbReference>
<dbReference type="CDD" id="cd01392">
    <property type="entry name" value="HTH_LacI"/>
    <property type="match status" value="1"/>
</dbReference>
<proteinExistence type="predicted"/>
<dbReference type="AlphaFoldDB" id="A0A3M0MAL2"/>
<comment type="caution">
    <text evidence="6">The sequence shown here is derived from an EMBL/GenBank/DDBJ whole genome shotgun (WGS) entry which is preliminary data.</text>
</comment>
<dbReference type="PROSITE" id="PS50932">
    <property type="entry name" value="HTH_LACI_2"/>
    <property type="match status" value="1"/>
</dbReference>
<evidence type="ECO:0000313" key="6">
    <source>
        <dbReference type="EMBL" id="RMC34772.1"/>
    </source>
</evidence>
<dbReference type="InterPro" id="IPR028082">
    <property type="entry name" value="Peripla_BP_I"/>
</dbReference>
<dbReference type="PANTHER" id="PTHR30146:SF109">
    <property type="entry name" value="HTH-TYPE TRANSCRIPTIONAL REGULATOR GALS"/>
    <property type="match status" value="1"/>
</dbReference>
<dbReference type="Proteomes" id="UP000273516">
    <property type="component" value="Unassembled WGS sequence"/>
</dbReference>
<dbReference type="Gene3D" id="3.40.50.2300">
    <property type="match status" value="2"/>
</dbReference>
<dbReference type="GO" id="GO:0003700">
    <property type="term" value="F:DNA-binding transcription factor activity"/>
    <property type="evidence" value="ECO:0007669"/>
    <property type="project" value="TreeGrafter"/>
</dbReference>
<evidence type="ECO:0000256" key="3">
    <source>
        <dbReference type="ARBA" id="ARBA00023163"/>
    </source>
</evidence>
<dbReference type="InterPro" id="IPR000843">
    <property type="entry name" value="HTH_LacI"/>
</dbReference>
<keyword evidence="7" id="KW-1185">Reference proteome</keyword>
<dbReference type="SUPFAM" id="SSF47413">
    <property type="entry name" value="lambda repressor-like DNA-binding domains"/>
    <property type="match status" value="1"/>
</dbReference>
<keyword evidence="2" id="KW-0238">DNA-binding</keyword>
<gene>
    <name evidence="6" type="ORF">C9E81_11780</name>
</gene>
<evidence type="ECO:0000256" key="4">
    <source>
        <dbReference type="SAM" id="MobiDB-lite"/>
    </source>
</evidence>
<feature type="domain" description="HTH lacI-type" evidence="5">
    <location>
        <begin position="59"/>
        <end position="113"/>
    </location>
</feature>
<keyword evidence="1" id="KW-0805">Transcription regulation</keyword>
<dbReference type="Pfam" id="PF00356">
    <property type="entry name" value="LacI"/>
    <property type="match status" value="1"/>
</dbReference>
<keyword evidence="3" id="KW-0804">Transcription</keyword>
<dbReference type="SUPFAM" id="SSF53822">
    <property type="entry name" value="Periplasmic binding protein-like I"/>
    <property type="match status" value="1"/>
</dbReference>
<dbReference type="InterPro" id="IPR046335">
    <property type="entry name" value="LacI/GalR-like_sensor"/>
</dbReference>
<name>A0A3M0MAL2_9RHOB</name>